<dbReference type="Pfam" id="PF13460">
    <property type="entry name" value="NAD_binding_10"/>
    <property type="match status" value="1"/>
</dbReference>
<dbReference type="EMBL" id="KL894260">
    <property type="protein sequence ID" value="KGL81650.1"/>
    <property type="molecule type" value="Genomic_DNA"/>
</dbReference>
<keyword evidence="5" id="KW-1185">Reference proteome</keyword>
<feature type="non-terminal residue" evidence="4">
    <location>
        <position position="170"/>
    </location>
</feature>
<evidence type="ECO:0000313" key="5">
    <source>
        <dbReference type="Proteomes" id="UP000053641"/>
    </source>
</evidence>
<protein>
    <recommendedName>
        <fullName evidence="2">Protein HTATIP2</fullName>
    </recommendedName>
</protein>
<gene>
    <name evidence="4" type="ORF">N309_13912</name>
</gene>
<sequence length="170" mass="18457">EVVVDFERLNEHAAAFQGYDVGFCCLGTTRAKAGAAGFIRVDRDYVAQAAELARAGGCKHFILQSSRGANEHSGFLYLRVKGEVENLVQAVGFDRCTVLRPALLLCARQESRPAEWIAQQFFGLVACVFPTAYSVPVETVARAMVACVLKPGRGKVEVLENKAIHELGKA</sequence>
<evidence type="ECO:0000256" key="2">
    <source>
        <dbReference type="ARBA" id="ARBA00093604"/>
    </source>
</evidence>
<dbReference type="InterPro" id="IPR016040">
    <property type="entry name" value="NAD(P)-bd_dom"/>
</dbReference>
<dbReference type="GO" id="GO:0005737">
    <property type="term" value="C:cytoplasm"/>
    <property type="evidence" value="ECO:0007669"/>
    <property type="project" value="TreeGrafter"/>
</dbReference>
<dbReference type="SUPFAM" id="SSF51735">
    <property type="entry name" value="NAD(P)-binding Rossmann-fold domains"/>
    <property type="match status" value="1"/>
</dbReference>
<evidence type="ECO:0000259" key="3">
    <source>
        <dbReference type="Pfam" id="PF13460"/>
    </source>
</evidence>
<evidence type="ECO:0000313" key="4">
    <source>
        <dbReference type="EMBL" id="KGL81650.1"/>
    </source>
</evidence>
<dbReference type="PANTHER" id="PTHR14097:SF7">
    <property type="entry name" value="OXIDOREDUCTASE HTATIP2"/>
    <property type="match status" value="1"/>
</dbReference>
<accession>A0A099ZLH6</accession>
<dbReference type="Proteomes" id="UP000053641">
    <property type="component" value="Unassembled WGS sequence"/>
</dbReference>
<dbReference type="PANTHER" id="PTHR14097">
    <property type="entry name" value="OXIDOREDUCTASE HTATIP2"/>
    <property type="match status" value="1"/>
</dbReference>
<dbReference type="AlphaFoldDB" id="A0A099ZLH6"/>
<proteinExistence type="predicted"/>
<evidence type="ECO:0000256" key="1">
    <source>
        <dbReference type="ARBA" id="ARBA00093483"/>
    </source>
</evidence>
<comment type="subunit">
    <text evidence="1">Monomer. Forms homodimers during oxidative stress. Interacts (via N-terminus) with elongation factor EEF1A1 (via middle-region); the interaction is direct and competes with EEF1A1 binding to guanyl-nucleotide exchange factor EEF1B2, thereby inhibiting GDP for GTP exchange and reactivation of EEF1A1. Interacts with nuclear transport receptors XPO4, IPO5/RANBP5, IPO7, IPO9 and KPNB1 as well as GCN1L1/GCN1 and LRPPRC probably through their HEAT repeats. Binds NCOA5/CIA.</text>
</comment>
<dbReference type="GO" id="GO:0003824">
    <property type="term" value="F:catalytic activity"/>
    <property type="evidence" value="ECO:0007669"/>
    <property type="project" value="UniProtKB-ARBA"/>
</dbReference>
<dbReference type="GO" id="GO:0051170">
    <property type="term" value="P:import into nucleus"/>
    <property type="evidence" value="ECO:0007669"/>
    <property type="project" value="TreeGrafter"/>
</dbReference>
<dbReference type="InterPro" id="IPR036291">
    <property type="entry name" value="NAD(P)-bd_dom_sf"/>
</dbReference>
<feature type="domain" description="NAD(P)-binding" evidence="3">
    <location>
        <begin position="2"/>
        <end position="150"/>
    </location>
</feature>
<organism evidence="4 5">
    <name type="scientific">Tinamus guttatus</name>
    <name type="common">White-throated tinamou</name>
    <dbReference type="NCBI Taxonomy" id="94827"/>
    <lineage>
        <taxon>Eukaryota</taxon>
        <taxon>Metazoa</taxon>
        <taxon>Chordata</taxon>
        <taxon>Craniata</taxon>
        <taxon>Vertebrata</taxon>
        <taxon>Euteleostomi</taxon>
        <taxon>Archelosauria</taxon>
        <taxon>Archosauria</taxon>
        <taxon>Dinosauria</taxon>
        <taxon>Saurischia</taxon>
        <taxon>Theropoda</taxon>
        <taxon>Coelurosauria</taxon>
        <taxon>Aves</taxon>
        <taxon>Palaeognathae</taxon>
        <taxon>Tinamiformes</taxon>
        <taxon>Tinamidae</taxon>
        <taxon>Tinamus</taxon>
    </lineage>
</organism>
<name>A0A099ZLH6_TINGU</name>
<feature type="non-terminal residue" evidence="4">
    <location>
        <position position="1"/>
    </location>
</feature>
<dbReference type="CDD" id="cd05250">
    <property type="entry name" value="CC3_like_SDR_a"/>
    <property type="match status" value="1"/>
</dbReference>
<reference evidence="4 5" key="1">
    <citation type="submission" date="2014-06" db="EMBL/GenBank/DDBJ databases">
        <title>Genome evolution of avian class.</title>
        <authorList>
            <person name="Zhang G."/>
            <person name="Li C."/>
        </authorList>
    </citation>
    <scope>NUCLEOTIDE SEQUENCE [LARGE SCALE GENOMIC DNA]</scope>
    <source>
        <strain evidence="4">BGI_N309</strain>
    </source>
</reference>
<dbReference type="Gene3D" id="3.40.50.720">
    <property type="entry name" value="NAD(P)-binding Rossmann-like Domain"/>
    <property type="match status" value="1"/>
</dbReference>
<dbReference type="STRING" id="94827.A0A099ZLH6"/>